<comment type="caution">
    <text evidence="1">The sequence shown here is derived from an EMBL/GenBank/DDBJ whole genome shotgun (WGS) entry which is preliminary data.</text>
</comment>
<dbReference type="AlphaFoldDB" id="A0A6B0S302"/>
<proteinExistence type="predicted"/>
<name>A0A6B0S302_9CETA</name>
<gene>
    <name evidence="1" type="ORF">E5288_WYG020508</name>
</gene>
<accession>A0A6B0S302</accession>
<keyword evidence="2" id="KW-1185">Reference proteome</keyword>
<sequence length="91" mass="9689">MAHYPAAPYPLLFPPVIGGLPLPPLHGLHGPPPPSGCSTPSPAKMLIKDVISIPEEIGHLIKDMSNELDDAIKITDDNPGFSIDSGREIFL</sequence>
<evidence type="ECO:0000313" key="2">
    <source>
        <dbReference type="Proteomes" id="UP000322234"/>
    </source>
</evidence>
<dbReference type="EMBL" id="VBQZ03000169">
    <property type="protein sequence ID" value="MXQ96670.1"/>
    <property type="molecule type" value="Genomic_DNA"/>
</dbReference>
<evidence type="ECO:0000313" key="1">
    <source>
        <dbReference type="EMBL" id="MXQ96670.1"/>
    </source>
</evidence>
<reference evidence="1" key="1">
    <citation type="submission" date="2019-10" db="EMBL/GenBank/DDBJ databases">
        <title>The sequence and de novo assembly of the wild yak genome.</title>
        <authorList>
            <person name="Liu Y."/>
        </authorList>
    </citation>
    <scope>NUCLEOTIDE SEQUENCE [LARGE SCALE GENOMIC DNA]</scope>
    <source>
        <strain evidence="1">WY2019</strain>
    </source>
</reference>
<dbReference type="Proteomes" id="UP000322234">
    <property type="component" value="Unassembled WGS sequence"/>
</dbReference>
<protein>
    <submittedName>
        <fullName evidence="1">Uncharacterized protein</fullName>
    </submittedName>
</protein>
<organism evidence="1 2">
    <name type="scientific">Bos mutus</name>
    <name type="common">wild yak</name>
    <dbReference type="NCBI Taxonomy" id="72004"/>
    <lineage>
        <taxon>Eukaryota</taxon>
        <taxon>Metazoa</taxon>
        <taxon>Chordata</taxon>
        <taxon>Craniata</taxon>
        <taxon>Vertebrata</taxon>
        <taxon>Euteleostomi</taxon>
        <taxon>Mammalia</taxon>
        <taxon>Eutheria</taxon>
        <taxon>Laurasiatheria</taxon>
        <taxon>Artiodactyla</taxon>
        <taxon>Ruminantia</taxon>
        <taxon>Pecora</taxon>
        <taxon>Bovidae</taxon>
        <taxon>Bovinae</taxon>
        <taxon>Bos</taxon>
    </lineage>
</organism>